<evidence type="ECO:0000313" key="3">
    <source>
        <dbReference type="Proteomes" id="UP000315145"/>
    </source>
</evidence>
<dbReference type="Proteomes" id="UP000322315">
    <property type="component" value="Unassembled WGS sequence"/>
</dbReference>
<sequence length="250" mass="29799">MFCYVKAFSQSDTIYLDELDNTVSKTKFYTKEQSSIYSGTRYSTDTLVLQTLRLNYVYDKMPLYSKERLFNFLSSNYKLDTTKTIVIHYTNTLKNPKDYPNRTPVYKFDSLNNTYKLLKHHNAGNLDLNLGISRHMHAQNYSAIMYGYKQCIKYHRKKKEELSVLHLYAKNEGFPLEEKGLEWYLDKNQFIRGFFKKFNMVFNIVIIQPNGEFYAQYSGSKYDYDTVITPYKWGVHKTEFLREIELLNED</sequence>
<dbReference type="RefSeq" id="WP_144116505.1">
    <property type="nucleotide sequence ID" value="NZ_JACHGE010000009.1"/>
</dbReference>
<dbReference type="EMBL" id="VMBF01000006">
    <property type="protein sequence ID" value="TSJ75243.1"/>
    <property type="molecule type" value="Genomic_DNA"/>
</dbReference>
<comment type="caution">
    <text evidence="1">The sequence shown here is derived from an EMBL/GenBank/DDBJ whole genome shotgun (WGS) entry which is preliminary data.</text>
</comment>
<dbReference type="AlphaFoldDB" id="A0A5M7B723"/>
<reference evidence="1" key="3">
    <citation type="submission" date="2019-09" db="EMBL/GenBank/DDBJ databases">
        <authorList>
            <person name="Zhang D.-C."/>
        </authorList>
    </citation>
    <scope>NUCLEOTIDE SEQUENCE</scope>
    <source>
        <strain evidence="1">RU-4-M-4</strain>
    </source>
</reference>
<protein>
    <submittedName>
        <fullName evidence="1">Uncharacterized protein</fullName>
    </submittedName>
</protein>
<reference evidence="2 3" key="2">
    <citation type="submission" date="2019-07" db="EMBL/GenBank/DDBJ databases">
        <title>Algibacter marinivivus sp. nov., isolated from the surface of a marine red alga.</title>
        <authorList>
            <person name="Zhong X."/>
            <person name="Xu W."/>
            <person name="Zhang Y."/>
            <person name="Zhang Q."/>
            <person name="Du Z."/>
        </authorList>
    </citation>
    <scope>NUCLEOTIDE SEQUENCE [LARGE SCALE GENOMIC DNA]</scope>
    <source>
        <strain evidence="2 3">RU-4-M-4</strain>
    </source>
</reference>
<proteinExistence type="predicted"/>
<dbReference type="Proteomes" id="UP000315145">
    <property type="component" value="Unassembled WGS sequence"/>
</dbReference>
<reference evidence="1 4" key="1">
    <citation type="journal article" date="2015" name="Int. J. Syst. Evol. Microbiol.">
        <title>Algibacter amylolyticus sp. nov., isolated from intertidal sediment.</title>
        <authorList>
            <person name="Zhang D.C."/>
            <person name="Wu J."/>
            <person name="Neuner K."/>
            <person name="Yao J."/>
            <person name="Margesin R."/>
        </authorList>
    </citation>
    <scope>NUCLEOTIDE SEQUENCE [LARGE SCALE GENOMIC DNA]</scope>
    <source>
        <strain evidence="1 4">RU-4-M-4</strain>
    </source>
</reference>
<evidence type="ECO:0000313" key="2">
    <source>
        <dbReference type="EMBL" id="TSJ75243.1"/>
    </source>
</evidence>
<name>A0A5M7B723_9FLAO</name>
<evidence type="ECO:0000313" key="1">
    <source>
        <dbReference type="EMBL" id="KAA5824470.1"/>
    </source>
</evidence>
<keyword evidence="3" id="KW-1185">Reference proteome</keyword>
<dbReference type="OrthoDB" id="8447461at2"/>
<accession>A0A5M7B723</accession>
<dbReference type="EMBL" id="VWRS01000006">
    <property type="protein sequence ID" value="KAA5824470.1"/>
    <property type="molecule type" value="Genomic_DNA"/>
</dbReference>
<organism evidence="1 4">
    <name type="scientific">Algibacter amylolyticus</name>
    <dbReference type="NCBI Taxonomy" id="1608400"/>
    <lineage>
        <taxon>Bacteria</taxon>
        <taxon>Pseudomonadati</taxon>
        <taxon>Bacteroidota</taxon>
        <taxon>Flavobacteriia</taxon>
        <taxon>Flavobacteriales</taxon>
        <taxon>Flavobacteriaceae</taxon>
        <taxon>Algibacter</taxon>
    </lineage>
</organism>
<gene>
    <name evidence="1" type="ORF">F2B50_09835</name>
    <name evidence="2" type="ORF">FPF71_09835</name>
</gene>
<evidence type="ECO:0000313" key="4">
    <source>
        <dbReference type="Proteomes" id="UP000322315"/>
    </source>
</evidence>